<feature type="compositionally biased region" description="Basic residues" evidence="2">
    <location>
        <begin position="263"/>
        <end position="272"/>
    </location>
</feature>
<feature type="transmembrane region" description="Helical" evidence="1">
    <location>
        <begin position="6"/>
        <end position="27"/>
    </location>
</feature>
<dbReference type="PANTHER" id="PTHR12300">
    <property type="entry name" value="HVA22-LIKE PROTEINS"/>
    <property type="match status" value="1"/>
</dbReference>
<comment type="similarity">
    <text evidence="1">Belongs to the DP1 family.</text>
</comment>
<keyword evidence="4" id="KW-1185">Reference proteome</keyword>
<dbReference type="AlphaFoldDB" id="A0A8K0GZ72"/>
<keyword evidence="1" id="KW-0472">Membrane</keyword>
<dbReference type="GO" id="GO:0016020">
    <property type="term" value="C:membrane"/>
    <property type="evidence" value="ECO:0007669"/>
    <property type="project" value="UniProtKB-SubCell"/>
</dbReference>
<gene>
    <name evidence="3" type="ORF">FNV43_RR16637</name>
</gene>
<proteinExistence type="inferred from homology"/>
<feature type="compositionally biased region" description="Acidic residues" evidence="2">
    <location>
        <begin position="238"/>
        <end position="247"/>
    </location>
</feature>
<comment type="caution">
    <text evidence="3">The sequence shown here is derived from an EMBL/GenBank/DDBJ whole genome shotgun (WGS) entry which is preliminary data.</text>
</comment>
<feature type="compositionally biased region" description="Polar residues" evidence="2">
    <location>
        <begin position="155"/>
        <end position="165"/>
    </location>
</feature>
<feature type="region of interest" description="Disordered" evidence="2">
    <location>
        <begin position="155"/>
        <end position="272"/>
    </location>
</feature>
<accession>A0A8K0GZ72</accession>
<evidence type="ECO:0000313" key="3">
    <source>
        <dbReference type="EMBL" id="KAF3442720.1"/>
    </source>
</evidence>
<evidence type="ECO:0000256" key="2">
    <source>
        <dbReference type="SAM" id="MobiDB-lite"/>
    </source>
</evidence>
<reference evidence="3" key="1">
    <citation type="submission" date="2020-03" db="EMBL/GenBank/DDBJ databases">
        <title>A high-quality chromosome-level genome assembly of a woody plant with both climbing and erect habits, Rhamnella rubrinervis.</title>
        <authorList>
            <person name="Lu Z."/>
            <person name="Yang Y."/>
            <person name="Zhu X."/>
            <person name="Sun Y."/>
        </authorList>
    </citation>
    <scope>NUCLEOTIDE SEQUENCE</scope>
    <source>
        <strain evidence="3">BYM</strain>
        <tissue evidence="3">Leaf</tissue>
    </source>
</reference>
<comment type="subcellular location">
    <subcellularLocation>
        <location evidence="1">Membrane</location>
        <topology evidence="1">Multi-pass membrane protein</topology>
    </subcellularLocation>
</comment>
<dbReference type="OrthoDB" id="434647at2759"/>
<dbReference type="InterPro" id="IPR004345">
    <property type="entry name" value="TB2_DP1_HVA22"/>
</dbReference>
<dbReference type="EMBL" id="VOIH02000007">
    <property type="protein sequence ID" value="KAF3442720.1"/>
    <property type="molecule type" value="Genomic_DNA"/>
</dbReference>
<feature type="transmembrane region" description="Helical" evidence="1">
    <location>
        <begin position="39"/>
        <end position="61"/>
    </location>
</feature>
<name>A0A8K0GZ72_9ROSA</name>
<dbReference type="PANTHER" id="PTHR12300:SF162">
    <property type="entry name" value="HVA22-LIKE PROTEIN J"/>
    <property type="match status" value="1"/>
</dbReference>
<dbReference type="Pfam" id="PF03134">
    <property type="entry name" value="TB2_DP1_HVA22"/>
    <property type="match status" value="1"/>
</dbReference>
<organism evidence="3 4">
    <name type="scientific">Rhamnella rubrinervis</name>
    <dbReference type="NCBI Taxonomy" id="2594499"/>
    <lineage>
        <taxon>Eukaryota</taxon>
        <taxon>Viridiplantae</taxon>
        <taxon>Streptophyta</taxon>
        <taxon>Embryophyta</taxon>
        <taxon>Tracheophyta</taxon>
        <taxon>Spermatophyta</taxon>
        <taxon>Magnoliopsida</taxon>
        <taxon>eudicotyledons</taxon>
        <taxon>Gunneridae</taxon>
        <taxon>Pentapetalae</taxon>
        <taxon>rosids</taxon>
        <taxon>fabids</taxon>
        <taxon>Rosales</taxon>
        <taxon>Rhamnaceae</taxon>
        <taxon>rhamnoid group</taxon>
        <taxon>Rhamneae</taxon>
        <taxon>Rhamnella</taxon>
    </lineage>
</organism>
<sequence>MLGDFITRLLIMLLGYAYPAFECYKVVEKNRVEIEELQFCVNIGIRHMYLFLILVAMISVTERIGDIFISWLPMYGEMKVAFYIYLWYPKTKGTGYVYETLLRPYMAKHETDIDRKLVEWKAKVWDLVVFHMQNWTQFGQSAFVHGLQYLASQSTRFQSNPSETSQKTDDQQQTQNGSFRAPNKLQGSQSLKNKKKGLPSPPPSPVKTMNRSISEIPTSKLRHVNSLNKTEQVHIEEASIEESDPDATSEGGPINEKLNQARLRLRRSKQLP</sequence>
<protein>
    <recommendedName>
        <fullName evidence="1">HVA22-like protein</fullName>
    </recommendedName>
</protein>
<feature type="transmembrane region" description="Helical" evidence="1">
    <location>
        <begin position="67"/>
        <end position="88"/>
    </location>
</feature>
<evidence type="ECO:0000256" key="1">
    <source>
        <dbReference type="RuleBase" id="RU362006"/>
    </source>
</evidence>
<dbReference type="Proteomes" id="UP000796880">
    <property type="component" value="Unassembled WGS sequence"/>
</dbReference>
<keyword evidence="1" id="KW-0812">Transmembrane</keyword>
<keyword evidence="1" id="KW-1133">Transmembrane helix</keyword>
<evidence type="ECO:0000313" key="4">
    <source>
        <dbReference type="Proteomes" id="UP000796880"/>
    </source>
</evidence>